<evidence type="ECO:0000256" key="3">
    <source>
        <dbReference type="ARBA" id="ARBA00022679"/>
    </source>
</evidence>
<evidence type="ECO:0000256" key="5">
    <source>
        <dbReference type="ARBA" id="ARBA00022786"/>
    </source>
</evidence>
<dbReference type="InterPro" id="IPR023313">
    <property type="entry name" value="UBQ-conjugating_AS"/>
</dbReference>
<dbReference type="Ensembl" id="ENSAMXT00005058643.1">
    <property type="protein sequence ID" value="ENSAMXP00005054234.1"/>
    <property type="gene ID" value="ENSAMXG00005024251.1"/>
</dbReference>
<dbReference type="Gene3D" id="3.10.110.10">
    <property type="entry name" value="Ubiquitin Conjugating Enzyme"/>
    <property type="match status" value="1"/>
</dbReference>
<dbReference type="GO" id="GO:0061631">
    <property type="term" value="F:ubiquitin conjugating enzyme activity"/>
    <property type="evidence" value="ECO:0007669"/>
    <property type="project" value="UniProtKB-EC"/>
</dbReference>
<dbReference type="SUPFAM" id="SSF54495">
    <property type="entry name" value="UBC-like"/>
    <property type="match status" value="1"/>
</dbReference>
<keyword evidence="4 8" id="KW-0547">Nucleotide-binding</keyword>
<feature type="active site" description="Glycyl thioester intermediate" evidence="7">
    <location>
        <position position="116"/>
    </location>
</feature>
<dbReference type="PROSITE" id="PS50127">
    <property type="entry name" value="UBC_2"/>
    <property type="match status" value="1"/>
</dbReference>
<reference evidence="10" key="1">
    <citation type="submission" date="2025-08" db="UniProtKB">
        <authorList>
            <consortium name="Ensembl"/>
        </authorList>
    </citation>
    <scope>IDENTIFICATION</scope>
</reference>
<keyword evidence="5 8" id="KW-0833">Ubl conjugation pathway</keyword>
<accession>A0A8B9LVN9</accession>
<dbReference type="InterPro" id="IPR016135">
    <property type="entry name" value="UBQ-conjugating_enzyme/RWD"/>
</dbReference>
<dbReference type="Proteomes" id="UP000694621">
    <property type="component" value="Unplaced"/>
</dbReference>
<comment type="catalytic activity">
    <reaction evidence="1">
        <text>S-ubiquitinyl-[E1 ubiquitin-activating enzyme]-L-cysteine + [E2 ubiquitin-conjugating enzyme]-L-cysteine = [E1 ubiquitin-activating enzyme]-L-cysteine + S-ubiquitinyl-[E2 ubiquitin-conjugating enzyme]-L-cysteine.</text>
        <dbReference type="EC" id="2.3.2.23"/>
    </reaction>
</comment>
<protein>
    <recommendedName>
        <fullName evidence="2">E2 ubiquitin-conjugating enzyme</fullName>
        <ecNumber evidence="2">2.3.2.23</ecNumber>
    </recommendedName>
</protein>
<sequence>RSSEEESTQAFYSLSKSVLVLDLKLLLNDKSQRRTKSDQCIDSCLCVCVVFFSAGPKGDNIYEWRSTILGPPGSVYEGGVFFLDITFSSDYPFKPPKVTFRTRIYHCNINSQGVICLDILKDNWSPALTISKVLLSICSLLTDCNPADPLVGSIATQYLTNRAEHDRIARQWTKRYAT</sequence>
<dbReference type="PANTHER" id="PTHR24068">
    <property type="entry name" value="UBIQUITIN-CONJUGATING ENZYME E2"/>
    <property type="match status" value="1"/>
</dbReference>
<evidence type="ECO:0000313" key="11">
    <source>
        <dbReference type="Proteomes" id="UP000694621"/>
    </source>
</evidence>
<evidence type="ECO:0000259" key="9">
    <source>
        <dbReference type="PROSITE" id="PS50127"/>
    </source>
</evidence>
<feature type="domain" description="UBC core" evidence="9">
    <location>
        <begin position="30"/>
        <end position="178"/>
    </location>
</feature>
<dbReference type="SMART" id="SM00212">
    <property type="entry name" value="UBCc"/>
    <property type="match status" value="1"/>
</dbReference>
<dbReference type="GO" id="GO:0005524">
    <property type="term" value="F:ATP binding"/>
    <property type="evidence" value="ECO:0007669"/>
    <property type="project" value="UniProtKB-UniRule"/>
</dbReference>
<evidence type="ECO:0000256" key="4">
    <source>
        <dbReference type="ARBA" id="ARBA00022741"/>
    </source>
</evidence>
<evidence type="ECO:0000313" key="10">
    <source>
        <dbReference type="Ensembl" id="ENSAMXP00005054234.1"/>
    </source>
</evidence>
<dbReference type="Pfam" id="PF00179">
    <property type="entry name" value="UQ_con"/>
    <property type="match status" value="1"/>
</dbReference>
<dbReference type="PROSITE" id="PS00183">
    <property type="entry name" value="UBC_1"/>
    <property type="match status" value="1"/>
</dbReference>
<organism evidence="10 11">
    <name type="scientific">Astyanax mexicanus</name>
    <name type="common">Blind cave fish</name>
    <name type="synonym">Astyanax fasciatus mexicanus</name>
    <dbReference type="NCBI Taxonomy" id="7994"/>
    <lineage>
        <taxon>Eukaryota</taxon>
        <taxon>Metazoa</taxon>
        <taxon>Chordata</taxon>
        <taxon>Craniata</taxon>
        <taxon>Vertebrata</taxon>
        <taxon>Euteleostomi</taxon>
        <taxon>Actinopterygii</taxon>
        <taxon>Neopterygii</taxon>
        <taxon>Teleostei</taxon>
        <taxon>Ostariophysi</taxon>
        <taxon>Characiformes</taxon>
        <taxon>Characoidei</taxon>
        <taxon>Acestrorhamphidae</taxon>
        <taxon>Acestrorhamphinae</taxon>
        <taxon>Astyanax</taxon>
    </lineage>
</organism>
<keyword evidence="6 8" id="KW-0067">ATP-binding</keyword>
<dbReference type="InterPro" id="IPR000608">
    <property type="entry name" value="UBC"/>
</dbReference>
<evidence type="ECO:0000256" key="2">
    <source>
        <dbReference type="ARBA" id="ARBA00012486"/>
    </source>
</evidence>
<comment type="similarity">
    <text evidence="8">Belongs to the ubiquitin-conjugating enzyme family.</text>
</comment>
<dbReference type="AlphaFoldDB" id="A0A8B9LVN9"/>
<evidence type="ECO:0000256" key="8">
    <source>
        <dbReference type="RuleBase" id="RU362109"/>
    </source>
</evidence>
<keyword evidence="3" id="KW-0808">Transferase</keyword>
<dbReference type="CDD" id="cd23793">
    <property type="entry name" value="UBCc_UBE2E"/>
    <property type="match status" value="1"/>
</dbReference>
<dbReference type="FunFam" id="3.10.110.10:FF:000003">
    <property type="entry name" value="Ubiquitin-conjugating enzyme E2 E3"/>
    <property type="match status" value="1"/>
</dbReference>
<proteinExistence type="inferred from homology"/>
<evidence type="ECO:0000256" key="7">
    <source>
        <dbReference type="PROSITE-ProRule" id="PRU10133"/>
    </source>
</evidence>
<dbReference type="EC" id="2.3.2.23" evidence="2"/>
<evidence type="ECO:0000256" key="1">
    <source>
        <dbReference type="ARBA" id="ARBA00000485"/>
    </source>
</evidence>
<name>A0A8B9LVN9_ASTMX</name>
<evidence type="ECO:0000256" key="6">
    <source>
        <dbReference type="ARBA" id="ARBA00022840"/>
    </source>
</evidence>